<dbReference type="GO" id="GO:0005960">
    <property type="term" value="C:glycine cleavage complex"/>
    <property type="evidence" value="ECO:0007669"/>
    <property type="project" value="TreeGrafter"/>
</dbReference>
<dbReference type="EMBL" id="DVJQ01000061">
    <property type="protein sequence ID" value="HIS74794.1"/>
    <property type="molecule type" value="Genomic_DNA"/>
</dbReference>
<feature type="domain" description="Glycine dehydrogenase C-terminal" evidence="8">
    <location>
        <begin position="336"/>
        <end position="437"/>
    </location>
</feature>
<protein>
    <recommendedName>
        <fullName evidence="3">glycine dehydrogenase (aminomethyl-transferring)</fullName>
        <ecNumber evidence="3">1.4.4.2</ecNumber>
    </recommendedName>
</protein>
<accession>A0A9D1FJE8</accession>
<reference evidence="9" key="1">
    <citation type="submission" date="2020-10" db="EMBL/GenBank/DDBJ databases">
        <authorList>
            <person name="Gilroy R."/>
        </authorList>
    </citation>
    <scope>NUCLEOTIDE SEQUENCE</scope>
    <source>
        <strain evidence="9">CHK152-2871</strain>
    </source>
</reference>
<proteinExistence type="predicted"/>
<dbReference type="Pfam" id="PF02347">
    <property type="entry name" value="GDC-P"/>
    <property type="match status" value="1"/>
</dbReference>
<dbReference type="SUPFAM" id="SSF53383">
    <property type="entry name" value="PLP-dependent transferases"/>
    <property type="match status" value="1"/>
</dbReference>
<dbReference type="GO" id="GO:0019464">
    <property type="term" value="P:glycine decarboxylation via glycine cleavage system"/>
    <property type="evidence" value="ECO:0007669"/>
    <property type="project" value="TreeGrafter"/>
</dbReference>
<dbReference type="Gene3D" id="3.90.1150.10">
    <property type="entry name" value="Aspartate Aminotransferase, domain 1"/>
    <property type="match status" value="1"/>
</dbReference>
<dbReference type="Gene3D" id="6.20.440.10">
    <property type="match status" value="1"/>
</dbReference>
<dbReference type="InterPro" id="IPR015421">
    <property type="entry name" value="PyrdxlP-dep_Trfase_major"/>
</dbReference>
<comment type="catalytic activity">
    <reaction evidence="6">
        <text>N(6)-[(R)-lipoyl]-L-lysyl-[glycine-cleavage complex H protein] + glycine + H(+) = N(6)-[(R)-S(8)-aminomethyldihydrolipoyl]-L-lysyl-[glycine-cleavage complex H protein] + CO2</text>
        <dbReference type="Rhea" id="RHEA:24304"/>
        <dbReference type="Rhea" id="RHEA-COMP:10494"/>
        <dbReference type="Rhea" id="RHEA-COMP:10495"/>
        <dbReference type="ChEBI" id="CHEBI:15378"/>
        <dbReference type="ChEBI" id="CHEBI:16526"/>
        <dbReference type="ChEBI" id="CHEBI:57305"/>
        <dbReference type="ChEBI" id="CHEBI:83099"/>
        <dbReference type="ChEBI" id="CHEBI:83143"/>
        <dbReference type="EC" id="1.4.4.2"/>
    </reaction>
</comment>
<evidence type="ECO:0000256" key="4">
    <source>
        <dbReference type="ARBA" id="ARBA00022898"/>
    </source>
</evidence>
<evidence type="ECO:0000256" key="3">
    <source>
        <dbReference type="ARBA" id="ARBA00012134"/>
    </source>
</evidence>
<comment type="function">
    <text evidence="2">The glycine cleavage system catalyzes the degradation of glycine. The P protein binds the alpha-amino group of glycine through its pyridoxal phosphate cofactor; CO(2) is released and the remaining methylamine moiety is then transferred to the lipoamide cofactor of the H protein.</text>
</comment>
<dbReference type="GO" id="GO:0016594">
    <property type="term" value="F:glycine binding"/>
    <property type="evidence" value="ECO:0007669"/>
    <property type="project" value="TreeGrafter"/>
</dbReference>
<gene>
    <name evidence="9" type="primary">gcvPB</name>
    <name evidence="9" type="ORF">IAA86_07220</name>
</gene>
<reference evidence="9" key="2">
    <citation type="journal article" date="2021" name="PeerJ">
        <title>Extensive microbial diversity within the chicken gut microbiome revealed by metagenomics and culture.</title>
        <authorList>
            <person name="Gilroy R."/>
            <person name="Ravi A."/>
            <person name="Getino M."/>
            <person name="Pursley I."/>
            <person name="Horton D.L."/>
            <person name="Alikhan N.F."/>
            <person name="Baker D."/>
            <person name="Gharbi K."/>
            <person name="Hall N."/>
            <person name="Watson M."/>
            <person name="Adriaenssens E.M."/>
            <person name="Foster-Nyarko E."/>
            <person name="Jarju S."/>
            <person name="Secka A."/>
            <person name="Antonio M."/>
            <person name="Oren A."/>
            <person name="Chaudhuri R.R."/>
            <person name="La Ragione R."/>
            <person name="Hildebrand F."/>
            <person name="Pallen M.J."/>
        </authorList>
    </citation>
    <scope>NUCLEOTIDE SEQUENCE</scope>
    <source>
        <strain evidence="9">CHK152-2871</strain>
    </source>
</reference>
<dbReference type="NCBIfam" id="NF003346">
    <property type="entry name" value="PRK04366.1"/>
    <property type="match status" value="1"/>
</dbReference>
<keyword evidence="4" id="KW-0663">Pyridoxal phosphate</keyword>
<dbReference type="AlphaFoldDB" id="A0A9D1FJE8"/>
<dbReference type="InterPro" id="IPR015424">
    <property type="entry name" value="PyrdxlP-dep_Trfase"/>
</dbReference>
<comment type="cofactor">
    <cofactor evidence="1">
        <name>pyridoxal 5'-phosphate</name>
        <dbReference type="ChEBI" id="CHEBI:597326"/>
    </cofactor>
</comment>
<evidence type="ECO:0000313" key="10">
    <source>
        <dbReference type="Proteomes" id="UP000886865"/>
    </source>
</evidence>
<organism evidence="9 10">
    <name type="scientific">Candidatus Galligastranaerophilus intestinavium</name>
    <dbReference type="NCBI Taxonomy" id="2840836"/>
    <lineage>
        <taxon>Bacteria</taxon>
        <taxon>Candidatus Galligastranaerophilus</taxon>
    </lineage>
</organism>
<dbReference type="Proteomes" id="UP000886865">
    <property type="component" value="Unassembled WGS sequence"/>
</dbReference>
<dbReference type="InterPro" id="IPR049316">
    <property type="entry name" value="GDC-P_C"/>
</dbReference>
<keyword evidence="5 9" id="KW-0560">Oxidoreductase</keyword>
<dbReference type="FunFam" id="3.90.1150.10:FF:000014">
    <property type="entry name" value="Probable glycine dehydrogenase (decarboxylating) subunit 2"/>
    <property type="match status" value="1"/>
</dbReference>
<dbReference type="PANTHER" id="PTHR11773">
    <property type="entry name" value="GLYCINE DEHYDROGENASE, DECARBOXYLATING"/>
    <property type="match status" value="1"/>
</dbReference>
<dbReference type="GO" id="GO:0005829">
    <property type="term" value="C:cytosol"/>
    <property type="evidence" value="ECO:0007669"/>
    <property type="project" value="TreeGrafter"/>
</dbReference>
<dbReference type="Gene3D" id="3.40.640.10">
    <property type="entry name" value="Type I PLP-dependent aspartate aminotransferase-like (Major domain)"/>
    <property type="match status" value="1"/>
</dbReference>
<evidence type="ECO:0000259" key="7">
    <source>
        <dbReference type="Pfam" id="PF02347"/>
    </source>
</evidence>
<dbReference type="InterPro" id="IPR015422">
    <property type="entry name" value="PyrdxlP-dep_Trfase_small"/>
</dbReference>
<dbReference type="EC" id="1.4.4.2" evidence="3"/>
<feature type="domain" description="Glycine cleavage system P-protein N-terminal" evidence="7">
    <location>
        <begin position="31"/>
        <end position="285"/>
    </location>
</feature>
<evidence type="ECO:0000256" key="2">
    <source>
        <dbReference type="ARBA" id="ARBA00003788"/>
    </source>
</evidence>
<dbReference type="FunFam" id="3.40.640.10:FF:000224">
    <property type="entry name" value="Probable glycine dehydrogenase (decarboxylating) subunit 2"/>
    <property type="match status" value="1"/>
</dbReference>
<sequence length="471" mass="53209">MKTIFEKNKNLNSKTFLNDDIEFSKRTTPLNLPSTTELEVMRHYKELSDRNFCIEKGFYPLGSCTMKYNPRANELTARLEGFSNLHPLQSDKDSQGALELMYDLEQALKIITGMDAITLQPCAGAHGEFCAMNIVKKYFENDKKRKKVIIPDNAHGTNPMSAKMNGFDCIEVKSDEQGGVDFDELKSLIDNQGEEIAAIMMTNPNTLGLFDENILKISELMHKNGSLLYYDGANLNAVMGHTNPRLMGFDIVHLNLHKTFSTPHGGGGPGAGPVGVVAELEKFLPTPRVKFDGQKYFRDYKNPCTIGKVSTFYGNFSIFVRAYTYILMMGNKLRNASSDAVLAANYIKEKLKKHFMLPYNRSCMHEFVLSGDLQKQKGVSTLMMAKRLMDSNCHPPTVYFPLIVHEAMMIEPCESETKEVLDNFIQTMIEIAKEVESDPEKFSQYPTKTPILKADETLAARHLNTKYEFND</sequence>
<dbReference type="GO" id="GO:0004375">
    <property type="term" value="F:glycine dehydrogenase (decarboxylating) activity"/>
    <property type="evidence" value="ECO:0007669"/>
    <property type="project" value="UniProtKB-EC"/>
</dbReference>
<comment type="caution">
    <text evidence="9">The sequence shown here is derived from an EMBL/GenBank/DDBJ whole genome shotgun (WGS) entry which is preliminary data.</text>
</comment>
<evidence type="ECO:0000259" key="8">
    <source>
        <dbReference type="Pfam" id="PF21478"/>
    </source>
</evidence>
<dbReference type="PANTHER" id="PTHR11773:SF1">
    <property type="entry name" value="GLYCINE DEHYDROGENASE (DECARBOXYLATING), MITOCHONDRIAL"/>
    <property type="match status" value="1"/>
</dbReference>
<name>A0A9D1FJE8_9BACT</name>
<dbReference type="InterPro" id="IPR049315">
    <property type="entry name" value="GDC-P_N"/>
</dbReference>
<evidence type="ECO:0000256" key="6">
    <source>
        <dbReference type="ARBA" id="ARBA00049026"/>
    </source>
</evidence>
<evidence type="ECO:0000313" key="9">
    <source>
        <dbReference type="EMBL" id="HIS74794.1"/>
    </source>
</evidence>
<dbReference type="InterPro" id="IPR020581">
    <property type="entry name" value="GDC_P"/>
</dbReference>
<dbReference type="Pfam" id="PF21478">
    <property type="entry name" value="GcvP2_C"/>
    <property type="match status" value="1"/>
</dbReference>
<evidence type="ECO:0000256" key="1">
    <source>
        <dbReference type="ARBA" id="ARBA00001933"/>
    </source>
</evidence>
<evidence type="ECO:0000256" key="5">
    <source>
        <dbReference type="ARBA" id="ARBA00023002"/>
    </source>
</evidence>
<dbReference type="GO" id="GO:0030170">
    <property type="term" value="F:pyridoxal phosphate binding"/>
    <property type="evidence" value="ECO:0007669"/>
    <property type="project" value="TreeGrafter"/>
</dbReference>